<name>A0ABZ2K0D5_9BACT</name>
<dbReference type="PRINTS" id="PR00368">
    <property type="entry name" value="FADPNR"/>
</dbReference>
<dbReference type="PROSITE" id="PS51296">
    <property type="entry name" value="RIESKE"/>
    <property type="match status" value="1"/>
</dbReference>
<dbReference type="InterPro" id="IPR028202">
    <property type="entry name" value="Reductase_C"/>
</dbReference>
<dbReference type="InterPro" id="IPR016156">
    <property type="entry name" value="FAD/NAD-linked_Rdtase_dimer_sf"/>
</dbReference>
<dbReference type="CDD" id="cd03478">
    <property type="entry name" value="Rieske_AIFL_N"/>
    <property type="match status" value="1"/>
</dbReference>
<evidence type="ECO:0000313" key="11">
    <source>
        <dbReference type="Proteomes" id="UP001379533"/>
    </source>
</evidence>
<keyword evidence="4" id="KW-0479">Metal-binding</keyword>
<sequence>MGGGDTKLAGPDLAAGIGVGELGDGATLLGHAHGEAVLVARRGGEVFAIGATCTHYGGPLAEGLRVDDTVRCPWHHACFSLRTGEAVRAPALNPVPCFEVEQRDGKLYVLGKRAPAAKRAPDGAPASVVIVGAGAAGNAAAEMLRREGYSGKVTMVGTDPSLPCDRPNLSKDYLAGTAPEEWIPLRSPDFYKEQNIELRLGVNVERIEPETRNVVFTDGSRLGYGALLLATGAEPIRLQIPGATLPHVHYLRTLADCRAIIARCEGAKKAVVVGASFIGLEVAASLRTRGLEVAVVAPEKRPLEHVMGAELGDFIRALHEEHGVVFHLGHTAKSIDEKVVVLDNGESLEADLVVIGIGVRPNVDLAERAGLMIDRGVRVDAHLKTSSPGIWAAGDIARWPDPHTGQNLRIEHWVVAERQGQIAALNMLGRATLCDIVPFFWSQHYDVAISYVGHADHWDRIDISGNLAQRDATVAFRAGNKTLAIVTLGRDVQSLQAERAFEEGTGKEAS</sequence>
<dbReference type="RefSeq" id="WP_394842823.1">
    <property type="nucleotide sequence ID" value="NZ_CP089982.1"/>
</dbReference>
<evidence type="ECO:0000256" key="4">
    <source>
        <dbReference type="ARBA" id="ARBA00022723"/>
    </source>
</evidence>
<dbReference type="Pfam" id="PF00355">
    <property type="entry name" value="Rieske"/>
    <property type="match status" value="1"/>
</dbReference>
<dbReference type="Pfam" id="PF07992">
    <property type="entry name" value="Pyr_redox_2"/>
    <property type="match status" value="1"/>
</dbReference>
<dbReference type="PANTHER" id="PTHR43557:SF2">
    <property type="entry name" value="RIESKE DOMAIN-CONTAINING PROTEIN-RELATED"/>
    <property type="match status" value="1"/>
</dbReference>
<evidence type="ECO:0000259" key="9">
    <source>
        <dbReference type="PROSITE" id="PS51296"/>
    </source>
</evidence>
<evidence type="ECO:0000256" key="3">
    <source>
        <dbReference type="ARBA" id="ARBA00022714"/>
    </source>
</evidence>
<keyword evidence="5" id="KW-0274">FAD</keyword>
<dbReference type="SUPFAM" id="SSF50022">
    <property type="entry name" value="ISP domain"/>
    <property type="match status" value="1"/>
</dbReference>
<dbReference type="SUPFAM" id="SSF55424">
    <property type="entry name" value="FAD/NAD-linked reductases, dimerisation (C-terminal) domain"/>
    <property type="match status" value="1"/>
</dbReference>
<proteinExistence type="predicted"/>
<organism evidence="10 11">
    <name type="scientific">Pendulispora brunnea</name>
    <dbReference type="NCBI Taxonomy" id="2905690"/>
    <lineage>
        <taxon>Bacteria</taxon>
        <taxon>Pseudomonadati</taxon>
        <taxon>Myxococcota</taxon>
        <taxon>Myxococcia</taxon>
        <taxon>Myxococcales</taxon>
        <taxon>Sorangiineae</taxon>
        <taxon>Pendulisporaceae</taxon>
        <taxon>Pendulispora</taxon>
    </lineage>
</organism>
<keyword evidence="8" id="KW-0411">Iron-sulfur</keyword>
<comment type="cofactor">
    <cofactor evidence="1">
        <name>FAD</name>
        <dbReference type="ChEBI" id="CHEBI:57692"/>
    </cofactor>
</comment>
<evidence type="ECO:0000256" key="5">
    <source>
        <dbReference type="ARBA" id="ARBA00022827"/>
    </source>
</evidence>
<dbReference type="Proteomes" id="UP001379533">
    <property type="component" value="Chromosome"/>
</dbReference>
<dbReference type="PRINTS" id="PR00411">
    <property type="entry name" value="PNDRDTASEI"/>
</dbReference>
<dbReference type="SUPFAM" id="SSF51905">
    <property type="entry name" value="FAD/NAD(P)-binding domain"/>
    <property type="match status" value="1"/>
</dbReference>
<gene>
    <name evidence="10" type="ORF">LZC95_37845</name>
</gene>
<protein>
    <submittedName>
        <fullName evidence="10">FAD-dependent oxidoreductase</fullName>
    </submittedName>
</protein>
<dbReference type="InterPro" id="IPR023753">
    <property type="entry name" value="FAD/NAD-binding_dom"/>
</dbReference>
<dbReference type="PANTHER" id="PTHR43557">
    <property type="entry name" value="APOPTOSIS-INDUCING FACTOR 1"/>
    <property type="match status" value="1"/>
</dbReference>
<keyword evidence="2" id="KW-0285">Flavoprotein</keyword>
<feature type="domain" description="Rieske" evidence="9">
    <location>
        <begin position="14"/>
        <end position="109"/>
    </location>
</feature>
<dbReference type="Gene3D" id="2.102.10.10">
    <property type="entry name" value="Rieske [2Fe-2S] iron-sulphur domain"/>
    <property type="match status" value="1"/>
</dbReference>
<keyword evidence="6" id="KW-0560">Oxidoreductase</keyword>
<evidence type="ECO:0000256" key="7">
    <source>
        <dbReference type="ARBA" id="ARBA00023004"/>
    </source>
</evidence>
<dbReference type="InterPro" id="IPR036188">
    <property type="entry name" value="FAD/NAD-bd_sf"/>
</dbReference>
<evidence type="ECO:0000256" key="6">
    <source>
        <dbReference type="ARBA" id="ARBA00023002"/>
    </source>
</evidence>
<dbReference type="InterPro" id="IPR017941">
    <property type="entry name" value="Rieske_2Fe-2S"/>
</dbReference>
<dbReference type="InterPro" id="IPR050446">
    <property type="entry name" value="FAD-oxidoreductase/Apoptosis"/>
</dbReference>
<dbReference type="Gene3D" id="3.50.50.60">
    <property type="entry name" value="FAD/NAD(P)-binding domain"/>
    <property type="match status" value="2"/>
</dbReference>
<evidence type="ECO:0000256" key="2">
    <source>
        <dbReference type="ARBA" id="ARBA00022630"/>
    </source>
</evidence>
<dbReference type="InterPro" id="IPR036922">
    <property type="entry name" value="Rieske_2Fe-2S_sf"/>
</dbReference>
<evidence type="ECO:0000313" key="10">
    <source>
        <dbReference type="EMBL" id="WXA92206.1"/>
    </source>
</evidence>
<reference evidence="10 11" key="1">
    <citation type="submission" date="2021-12" db="EMBL/GenBank/DDBJ databases">
        <title>Discovery of the Pendulisporaceae a myxobacterial family with distinct sporulation behavior and unique specialized metabolism.</title>
        <authorList>
            <person name="Garcia R."/>
            <person name="Popoff A."/>
            <person name="Bader C.D."/>
            <person name="Loehr J."/>
            <person name="Walesch S."/>
            <person name="Walt C."/>
            <person name="Boldt J."/>
            <person name="Bunk B."/>
            <person name="Haeckl F.J.F.P.J."/>
            <person name="Gunesch A.P."/>
            <person name="Birkelbach J."/>
            <person name="Nuebel U."/>
            <person name="Pietschmann T."/>
            <person name="Bach T."/>
            <person name="Mueller R."/>
        </authorList>
    </citation>
    <scope>NUCLEOTIDE SEQUENCE [LARGE SCALE GENOMIC DNA]</scope>
    <source>
        <strain evidence="10 11">MSr12523</strain>
    </source>
</reference>
<evidence type="ECO:0000256" key="1">
    <source>
        <dbReference type="ARBA" id="ARBA00001974"/>
    </source>
</evidence>
<dbReference type="Pfam" id="PF14759">
    <property type="entry name" value="Reductase_C"/>
    <property type="match status" value="1"/>
</dbReference>
<evidence type="ECO:0000256" key="8">
    <source>
        <dbReference type="ARBA" id="ARBA00023014"/>
    </source>
</evidence>
<keyword evidence="3" id="KW-0001">2Fe-2S</keyword>
<keyword evidence="11" id="KW-1185">Reference proteome</keyword>
<accession>A0ABZ2K0D5</accession>
<keyword evidence="7" id="KW-0408">Iron</keyword>
<dbReference type="Gene3D" id="3.30.390.30">
    <property type="match status" value="1"/>
</dbReference>
<dbReference type="EMBL" id="CP089982">
    <property type="protein sequence ID" value="WXA92206.1"/>
    <property type="molecule type" value="Genomic_DNA"/>
</dbReference>